<dbReference type="Pfam" id="PF08719">
    <property type="entry name" value="NADAR"/>
    <property type="match status" value="1"/>
</dbReference>
<evidence type="ECO:0000313" key="2">
    <source>
        <dbReference type="Proteomes" id="UP000887578"/>
    </source>
</evidence>
<evidence type="ECO:0000259" key="1">
    <source>
        <dbReference type="Pfam" id="PF08719"/>
    </source>
</evidence>
<protein>
    <submittedName>
        <fullName evidence="3">NADAR domain-containing protein</fullName>
    </submittedName>
</protein>
<reference evidence="3" key="1">
    <citation type="submission" date="2022-11" db="UniProtKB">
        <authorList>
            <consortium name="WormBaseParasite"/>
        </authorList>
    </citation>
    <scope>IDENTIFICATION</scope>
</reference>
<sequence length="290" mass="33211">MSTPITVKKREEAIAKKARNRQQNFVPDLMIQQIQRLPSARQQNTDYSQDVLINNFDWDDWTTSPRAALTSPPQLAIAANQNIIYKNVIIDKDNLFIFHGKDSCMSTFYEIPFKLSNHTYPNVETYYEACKLFCLIHPSCSPLVQKAKYAAGAKKIASEMMKKHNIPRKVINAWKLREGAQAVYNATFAKFDQNSELKKKLLETGDKMIVHCYEKDNIFGCGCTEKELQKWFEKNDTKVIKVPVGIQMNSDKAPKVGKGFNLLGYFCMAIREQLRQTEANLEALQTLSLL</sequence>
<keyword evidence="2" id="KW-1185">Reference proteome</keyword>
<name>A0A914PPH5_9BILA</name>
<dbReference type="Gene3D" id="1.10.357.40">
    <property type="entry name" value="YbiA-like"/>
    <property type="match status" value="1"/>
</dbReference>
<dbReference type="AlphaFoldDB" id="A0A914PPH5"/>
<dbReference type="WBParaSite" id="PDA_v2.g16711.t1">
    <property type="protein sequence ID" value="PDA_v2.g16711.t1"/>
    <property type="gene ID" value="PDA_v2.g16711"/>
</dbReference>
<evidence type="ECO:0000313" key="3">
    <source>
        <dbReference type="WBParaSite" id="PDA_v2.g16711.t1"/>
    </source>
</evidence>
<dbReference type="CDD" id="cd15457">
    <property type="entry name" value="NADAR"/>
    <property type="match status" value="1"/>
</dbReference>
<dbReference type="InterPro" id="IPR037238">
    <property type="entry name" value="YbiA-like_sf"/>
</dbReference>
<proteinExistence type="predicted"/>
<feature type="domain" description="NADAR" evidence="1">
    <location>
        <begin position="101"/>
        <end position="275"/>
    </location>
</feature>
<accession>A0A914PPH5</accession>
<organism evidence="2 3">
    <name type="scientific">Panagrolaimus davidi</name>
    <dbReference type="NCBI Taxonomy" id="227884"/>
    <lineage>
        <taxon>Eukaryota</taxon>
        <taxon>Metazoa</taxon>
        <taxon>Ecdysozoa</taxon>
        <taxon>Nematoda</taxon>
        <taxon>Chromadorea</taxon>
        <taxon>Rhabditida</taxon>
        <taxon>Tylenchina</taxon>
        <taxon>Panagrolaimomorpha</taxon>
        <taxon>Panagrolaimoidea</taxon>
        <taxon>Panagrolaimidae</taxon>
        <taxon>Panagrolaimus</taxon>
    </lineage>
</organism>
<dbReference type="InterPro" id="IPR012816">
    <property type="entry name" value="NADAR"/>
</dbReference>
<dbReference type="Proteomes" id="UP000887578">
    <property type="component" value="Unplaced"/>
</dbReference>
<dbReference type="SUPFAM" id="SSF143990">
    <property type="entry name" value="YbiA-like"/>
    <property type="match status" value="1"/>
</dbReference>